<dbReference type="Pfam" id="PF21699">
    <property type="entry name" value="TM1266-like"/>
    <property type="match status" value="1"/>
</dbReference>
<accession>A0A1T4WXN1</accession>
<protein>
    <submittedName>
        <fullName evidence="1">Putative iron-only hydrogenase system regulator</fullName>
    </submittedName>
</protein>
<dbReference type="AlphaFoldDB" id="A0A1T4WXN1"/>
<evidence type="ECO:0000313" key="1">
    <source>
        <dbReference type="EMBL" id="SKA82122.1"/>
    </source>
</evidence>
<dbReference type="EMBL" id="FUYC01000005">
    <property type="protein sequence ID" value="SKA82122.1"/>
    <property type="molecule type" value="Genomic_DNA"/>
</dbReference>
<dbReference type="Proteomes" id="UP000190027">
    <property type="component" value="Unassembled WGS sequence"/>
</dbReference>
<dbReference type="STRING" id="1121449.SAMN02745704_01509"/>
<dbReference type="InterPro" id="IPR045865">
    <property type="entry name" value="ACT-like_dom_sf"/>
</dbReference>
<sequence length="85" mass="9264">MKPDTTVRRLGVVGIIVADRQNMARKVNEILSDFGSIIVARTGVPHRERQVAVISVIIDATTNELGALTGRLGMLPQVRVKSLML</sequence>
<dbReference type="RefSeq" id="WP_200806776.1">
    <property type="nucleotide sequence ID" value="NZ_FUYC01000005.1"/>
</dbReference>
<organism evidence="1 2">
    <name type="scientific">Paucidesulfovibrio gracilis DSM 16080</name>
    <dbReference type="NCBI Taxonomy" id="1121449"/>
    <lineage>
        <taxon>Bacteria</taxon>
        <taxon>Pseudomonadati</taxon>
        <taxon>Thermodesulfobacteriota</taxon>
        <taxon>Desulfovibrionia</taxon>
        <taxon>Desulfovibrionales</taxon>
        <taxon>Desulfovibrionaceae</taxon>
        <taxon>Paucidesulfovibrio</taxon>
    </lineage>
</organism>
<reference evidence="1 2" key="1">
    <citation type="submission" date="2017-02" db="EMBL/GenBank/DDBJ databases">
        <authorList>
            <person name="Peterson S.W."/>
        </authorList>
    </citation>
    <scope>NUCLEOTIDE SEQUENCE [LARGE SCALE GENOMIC DNA]</scope>
    <source>
        <strain evidence="1 2">DSM 16080</strain>
    </source>
</reference>
<dbReference type="SUPFAM" id="SSF55021">
    <property type="entry name" value="ACT-like"/>
    <property type="match status" value="1"/>
</dbReference>
<dbReference type="Gene3D" id="3.30.70.1150">
    <property type="entry name" value="ACT-like. Chain A, domain 2"/>
    <property type="match status" value="1"/>
</dbReference>
<evidence type="ECO:0000313" key="2">
    <source>
        <dbReference type="Proteomes" id="UP000190027"/>
    </source>
</evidence>
<dbReference type="NCBIfam" id="TIGR03959">
    <property type="entry name" value="hyd_TM1266"/>
    <property type="match status" value="1"/>
</dbReference>
<keyword evidence="2" id="KW-1185">Reference proteome</keyword>
<proteinExistence type="predicted"/>
<dbReference type="InterPro" id="IPR023860">
    <property type="entry name" value="FeFe-hyd_TM1266"/>
</dbReference>
<name>A0A1T4WXN1_9BACT</name>
<gene>
    <name evidence="1" type="ORF">SAMN02745704_01509</name>
</gene>
<dbReference type="InterPro" id="IPR027271">
    <property type="entry name" value="Acetolactate_synth/TF_NikR_C"/>
</dbReference>